<dbReference type="GO" id="GO:0015031">
    <property type="term" value="P:protein transport"/>
    <property type="evidence" value="ECO:0007669"/>
    <property type="project" value="UniProtKB-UniRule"/>
</dbReference>
<feature type="compositionally biased region" description="Basic residues" evidence="11">
    <location>
        <begin position="458"/>
        <end position="475"/>
    </location>
</feature>
<dbReference type="SUPFAM" id="SSF109998">
    <property type="entry name" value="Triger factor/SurA peptide-binding domain-like"/>
    <property type="match status" value="1"/>
</dbReference>
<evidence type="ECO:0000259" key="13">
    <source>
        <dbReference type="Pfam" id="PF05697"/>
    </source>
</evidence>
<sequence>MEYKVEEISPVKRQVNITVPAEEAEAAVSATVALYKMRTNIKGFRPGKAPASIIESQNRNQIYNEATTDLVNMQINQIMGELAMAPLSRIDVDADLIERGKDFTYSISFEVAPKFDLPEYKGLAVEMEKAEVKDEELAEVEKRMLENAAEVKVIEDVRCPVDGEVVSVSFAAYKDGQVVDGIKAENFDLVLGQEQALPEFEDLVKTMTTGEDGEKEITFPEDFINTSLAGQTVVMKVKLHAIKERVIPELTDEVAKKAGGFESVEQMRQVISDSYMNSRQELNKSNAQKVLLKDLLDSVEFPLPPSMVEDRIERLTRDLEYKLDRQGKSFAATGKTEEQIREEFRSEAEETVKSEILLQSIAMEEGMDVEPQEIDQFLSRIAMQSKTPLHELKKYYEDNNLIMPLKDRILADKAMELVWDSADVKEVAAAGETKKAAKKTAAKKAPAKKAADKDAKKPAAKKTAAKKAPAKKAAPKKAADKDAKKPAAKKAPAKKAPAKKAAAKKADDK</sequence>
<protein>
    <recommendedName>
        <fullName evidence="4 10">Trigger factor</fullName>
        <shortName evidence="10">TF</shortName>
        <ecNumber evidence="3 10">5.2.1.8</ecNumber>
    </recommendedName>
    <alternativeName>
        <fullName evidence="9 10">PPIase</fullName>
    </alternativeName>
</protein>
<dbReference type="GO" id="GO:0051301">
    <property type="term" value="P:cell division"/>
    <property type="evidence" value="ECO:0007669"/>
    <property type="project" value="UniProtKB-KW"/>
</dbReference>
<dbReference type="EC" id="5.2.1.8" evidence="3 10"/>
<evidence type="ECO:0000256" key="6">
    <source>
        <dbReference type="ARBA" id="ARBA00023110"/>
    </source>
</evidence>
<evidence type="ECO:0000256" key="3">
    <source>
        <dbReference type="ARBA" id="ARBA00013194"/>
    </source>
</evidence>
<name>A0A6N6N075_9BACT</name>
<dbReference type="Pfam" id="PF00254">
    <property type="entry name" value="FKBP_C"/>
    <property type="match status" value="1"/>
</dbReference>
<evidence type="ECO:0000259" key="14">
    <source>
        <dbReference type="Pfam" id="PF05698"/>
    </source>
</evidence>
<dbReference type="InterPro" id="IPR008881">
    <property type="entry name" value="Trigger_fac_ribosome-bd_bac"/>
</dbReference>
<evidence type="ECO:0000256" key="4">
    <source>
        <dbReference type="ARBA" id="ARBA00016902"/>
    </source>
</evidence>
<dbReference type="GO" id="GO:0003755">
    <property type="term" value="F:peptidyl-prolyl cis-trans isomerase activity"/>
    <property type="evidence" value="ECO:0007669"/>
    <property type="project" value="UniProtKB-UniRule"/>
</dbReference>
<comment type="subcellular location">
    <subcellularLocation>
        <location evidence="10">Cytoplasm</location>
    </subcellularLocation>
    <text evidence="10">About half TF is bound to the ribosome near the polypeptide exit tunnel while the other half is free in the cytoplasm.</text>
</comment>
<dbReference type="InterPro" id="IPR005215">
    <property type="entry name" value="Trig_fac"/>
</dbReference>
<feature type="domain" description="Trigger factor ribosome-binding bacterial" evidence="13">
    <location>
        <begin position="1"/>
        <end position="140"/>
    </location>
</feature>
<keyword evidence="7 10" id="KW-0143">Chaperone</keyword>
<feature type="compositionally biased region" description="Basic residues" evidence="11">
    <location>
        <begin position="436"/>
        <end position="447"/>
    </location>
</feature>
<evidence type="ECO:0000256" key="2">
    <source>
        <dbReference type="ARBA" id="ARBA00005464"/>
    </source>
</evidence>
<comment type="catalytic activity">
    <reaction evidence="1 10">
        <text>[protein]-peptidylproline (omega=180) = [protein]-peptidylproline (omega=0)</text>
        <dbReference type="Rhea" id="RHEA:16237"/>
        <dbReference type="Rhea" id="RHEA-COMP:10747"/>
        <dbReference type="Rhea" id="RHEA-COMP:10748"/>
        <dbReference type="ChEBI" id="CHEBI:83833"/>
        <dbReference type="ChEBI" id="CHEBI:83834"/>
        <dbReference type="EC" id="5.2.1.8"/>
    </reaction>
</comment>
<feature type="domain" description="PPIase FKBP-type" evidence="12">
    <location>
        <begin position="160"/>
        <end position="239"/>
    </location>
</feature>
<dbReference type="Pfam" id="PF05698">
    <property type="entry name" value="Trigger_C"/>
    <property type="match status" value="1"/>
</dbReference>
<keyword evidence="16" id="KW-1185">Reference proteome</keyword>
<dbReference type="Proteomes" id="UP000438699">
    <property type="component" value="Unassembled WGS sequence"/>
</dbReference>
<dbReference type="NCBIfam" id="TIGR00115">
    <property type="entry name" value="tig"/>
    <property type="match status" value="1"/>
</dbReference>
<comment type="function">
    <text evidence="10">Involved in protein export. Acts as a chaperone by maintaining the newly synthesized protein in an open conformation. Functions as a peptidyl-prolyl cis-trans isomerase.</text>
</comment>
<keyword evidence="5 10" id="KW-0963">Cytoplasm</keyword>
<keyword evidence="10" id="KW-0132">Cell division</keyword>
<dbReference type="GO" id="GO:0044183">
    <property type="term" value="F:protein folding chaperone"/>
    <property type="evidence" value="ECO:0007669"/>
    <property type="project" value="TreeGrafter"/>
</dbReference>
<dbReference type="GO" id="GO:0051083">
    <property type="term" value="P:'de novo' cotranslational protein folding"/>
    <property type="evidence" value="ECO:0007669"/>
    <property type="project" value="TreeGrafter"/>
</dbReference>
<accession>A0A6N6N075</accession>
<dbReference type="GO" id="GO:0005737">
    <property type="term" value="C:cytoplasm"/>
    <property type="evidence" value="ECO:0007669"/>
    <property type="project" value="UniProtKB-SubCell"/>
</dbReference>
<dbReference type="GO" id="GO:0043335">
    <property type="term" value="P:protein unfolding"/>
    <property type="evidence" value="ECO:0007669"/>
    <property type="project" value="TreeGrafter"/>
</dbReference>
<dbReference type="AlphaFoldDB" id="A0A6N6N075"/>
<reference evidence="15 16" key="1">
    <citation type="journal article" date="2017" name="Int. J. Syst. Evol. Microbiol.">
        <title>Desulfovibrio senegalensis sp. nov., a mesophilic sulfate reducer isolated from marine sediment.</title>
        <authorList>
            <person name="Thioye A."/>
            <person name="Gam Z.B.A."/>
            <person name="Mbengue M."/>
            <person name="Cayol J.L."/>
            <person name="Joseph-Bartoli M."/>
            <person name="Toure-Kane C."/>
            <person name="Labat M."/>
        </authorList>
    </citation>
    <scope>NUCLEOTIDE SEQUENCE [LARGE SCALE GENOMIC DNA]</scope>
    <source>
        <strain evidence="15 16">DSM 101509</strain>
    </source>
</reference>
<feature type="domain" description="Trigger factor C-terminal" evidence="14">
    <location>
        <begin position="263"/>
        <end position="418"/>
    </location>
</feature>
<keyword evidence="10" id="KW-0131">Cell cycle</keyword>
<dbReference type="InterPro" id="IPR046357">
    <property type="entry name" value="PPIase_dom_sf"/>
</dbReference>
<dbReference type="Pfam" id="PF05697">
    <property type="entry name" value="Trigger_N"/>
    <property type="match status" value="1"/>
</dbReference>
<feature type="compositionally biased region" description="Basic residues" evidence="11">
    <location>
        <begin position="486"/>
        <end position="503"/>
    </location>
</feature>
<evidence type="ECO:0000313" key="16">
    <source>
        <dbReference type="Proteomes" id="UP000438699"/>
    </source>
</evidence>
<evidence type="ECO:0000256" key="5">
    <source>
        <dbReference type="ARBA" id="ARBA00022490"/>
    </source>
</evidence>
<dbReference type="Gene3D" id="3.30.70.1050">
    <property type="entry name" value="Trigger factor ribosome-binding domain"/>
    <property type="match status" value="1"/>
</dbReference>
<dbReference type="Gene3D" id="1.10.3120.10">
    <property type="entry name" value="Trigger factor, C-terminal domain"/>
    <property type="match status" value="1"/>
</dbReference>
<comment type="similarity">
    <text evidence="2 10">Belongs to the FKBP-type PPIase family. Tig subfamily.</text>
</comment>
<feature type="region of interest" description="Disordered" evidence="11">
    <location>
        <begin position="430"/>
        <end position="509"/>
    </location>
</feature>
<dbReference type="EMBL" id="WAIE01000005">
    <property type="protein sequence ID" value="KAB1441233.1"/>
    <property type="molecule type" value="Genomic_DNA"/>
</dbReference>
<keyword evidence="8 10" id="KW-0413">Isomerase</keyword>
<evidence type="ECO:0000313" key="15">
    <source>
        <dbReference type="EMBL" id="KAB1441233.1"/>
    </source>
</evidence>
<dbReference type="Gene3D" id="3.10.50.40">
    <property type="match status" value="1"/>
</dbReference>
<dbReference type="PANTHER" id="PTHR30560">
    <property type="entry name" value="TRIGGER FACTOR CHAPERONE AND PEPTIDYL-PROLYL CIS/TRANS ISOMERASE"/>
    <property type="match status" value="1"/>
</dbReference>
<evidence type="ECO:0000256" key="11">
    <source>
        <dbReference type="SAM" id="MobiDB-lite"/>
    </source>
</evidence>
<evidence type="ECO:0000256" key="7">
    <source>
        <dbReference type="ARBA" id="ARBA00023186"/>
    </source>
</evidence>
<organism evidence="15 16">
    <name type="scientific">Pseudodesulfovibrio senegalensis</name>
    <dbReference type="NCBI Taxonomy" id="1721087"/>
    <lineage>
        <taxon>Bacteria</taxon>
        <taxon>Pseudomonadati</taxon>
        <taxon>Thermodesulfobacteriota</taxon>
        <taxon>Desulfovibrionia</taxon>
        <taxon>Desulfovibrionales</taxon>
        <taxon>Desulfovibrionaceae</taxon>
    </lineage>
</organism>
<keyword evidence="6 10" id="KW-0697">Rotamase</keyword>
<dbReference type="InterPro" id="IPR027304">
    <property type="entry name" value="Trigger_fact/SurA_dom_sf"/>
</dbReference>
<dbReference type="SUPFAM" id="SSF54534">
    <property type="entry name" value="FKBP-like"/>
    <property type="match status" value="1"/>
</dbReference>
<evidence type="ECO:0000256" key="8">
    <source>
        <dbReference type="ARBA" id="ARBA00023235"/>
    </source>
</evidence>
<dbReference type="InterPro" id="IPR001179">
    <property type="entry name" value="PPIase_FKBP_dom"/>
</dbReference>
<proteinExistence type="inferred from homology"/>
<dbReference type="RefSeq" id="WP_151151488.1">
    <property type="nucleotide sequence ID" value="NZ_WAIE01000005.1"/>
</dbReference>
<dbReference type="InterPro" id="IPR008880">
    <property type="entry name" value="Trigger_fac_C"/>
</dbReference>
<dbReference type="PANTHER" id="PTHR30560:SF3">
    <property type="entry name" value="TRIGGER FACTOR-LIKE PROTEIN TIG, CHLOROPLASTIC"/>
    <property type="match status" value="1"/>
</dbReference>
<evidence type="ECO:0000256" key="10">
    <source>
        <dbReference type="HAMAP-Rule" id="MF_00303"/>
    </source>
</evidence>
<evidence type="ECO:0000259" key="12">
    <source>
        <dbReference type="Pfam" id="PF00254"/>
    </source>
</evidence>
<dbReference type="InterPro" id="IPR037041">
    <property type="entry name" value="Trigger_fac_C_sf"/>
</dbReference>
<evidence type="ECO:0000256" key="1">
    <source>
        <dbReference type="ARBA" id="ARBA00000971"/>
    </source>
</evidence>
<comment type="domain">
    <text evidence="10">Consists of 3 domains; the N-terminus binds the ribosome, the middle domain has PPIase activity, while the C-terminus has intrinsic chaperone activity on its own.</text>
</comment>
<evidence type="ECO:0000256" key="9">
    <source>
        <dbReference type="ARBA" id="ARBA00029986"/>
    </source>
</evidence>
<dbReference type="GO" id="GO:0043022">
    <property type="term" value="F:ribosome binding"/>
    <property type="evidence" value="ECO:0007669"/>
    <property type="project" value="TreeGrafter"/>
</dbReference>
<dbReference type="HAMAP" id="MF_00303">
    <property type="entry name" value="Trigger_factor_Tig"/>
    <property type="match status" value="1"/>
</dbReference>
<dbReference type="SUPFAM" id="SSF102735">
    <property type="entry name" value="Trigger factor ribosome-binding domain"/>
    <property type="match status" value="1"/>
</dbReference>
<dbReference type="InterPro" id="IPR036611">
    <property type="entry name" value="Trigger_fac_ribosome-bd_sf"/>
</dbReference>
<dbReference type="OrthoDB" id="9767721at2"/>
<gene>
    <name evidence="10 15" type="primary">tig</name>
    <name evidence="15" type="ORF">F8A88_12450</name>
</gene>
<comment type="caution">
    <text evidence="15">The sequence shown here is derived from an EMBL/GenBank/DDBJ whole genome shotgun (WGS) entry which is preliminary data.</text>
</comment>